<dbReference type="InterPro" id="IPR008391">
    <property type="entry name" value="AXE1_dom"/>
</dbReference>
<keyword evidence="2" id="KW-0378">Hydrolase</keyword>
<dbReference type="Proteomes" id="UP000815325">
    <property type="component" value="Unassembled WGS sequence"/>
</dbReference>
<dbReference type="PANTHER" id="PTHR47381:SF3">
    <property type="entry name" value="ALPHA_BETA-HYDROLASES SUPERFAMILY PROTEIN"/>
    <property type="match status" value="1"/>
</dbReference>
<evidence type="ECO:0000313" key="2">
    <source>
        <dbReference type="EMBL" id="KAF5837102.1"/>
    </source>
</evidence>
<dbReference type="PANTHER" id="PTHR47381">
    <property type="entry name" value="ALPHA/BETA-HYDROLASES SUPERFAMILY PROTEIN"/>
    <property type="match status" value="1"/>
</dbReference>
<keyword evidence="3" id="KW-1185">Reference proteome</keyword>
<organism evidence="2 3">
    <name type="scientific">Dunaliella salina</name>
    <name type="common">Green alga</name>
    <name type="synonym">Protococcus salinus</name>
    <dbReference type="NCBI Taxonomy" id="3046"/>
    <lineage>
        <taxon>Eukaryota</taxon>
        <taxon>Viridiplantae</taxon>
        <taxon>Chlorophyta</taxon>
        <taxon>core chlorophytes</taxon>
        <taxon>Chlorophyceae</taxon>
        <taxon>CS clade</taxon>
        <taxon>Chlamydomonadales</taxon>
        <taxon>Dunaliellaceae</taxon>
        <taxon>Dunaliella</taxon>
    </lineage>
</organism>
<dbReference type="InterPro" id="IPR029058">
    <property type="entry name" value="AB_hydrolase_fold"/>
</dbReference>
<dbReference type="GO" id="GO:0016787">
    <property type="term" value="F:hydrolase activity"/>
    <property type="evidence" value="ECO:0007669"/>
    <property type="project" value="UniProtKB-KW"/>
</dbReference>
<feature type="domain" description="Acetyl xylan esterase" evidence="1">
    <location>
        <begin position="10"/>
        <end position="116"/>
    </location>
</feature>
<protein>
    <submittedName>
        <fullName evidence="2">Alpha/Beta hydrolase protein</fullName>
    </submittedName>
</protein>
<reference evidence="2" key="1">
    <citation type="submission" date="2017-08" db="EMBL/GenBank/DDBJ databases">
        <authorList>
            <person name="Polle J.E."/>
            <person name="Barry K."/>
            <person name="Cushman J."/>
            <person name="Schmutz J."/>
            <person name="Tran D."/>
            <person name="Hathwaick L.T."/>
            <person name="Yim W.C."/>
            <person name="Jenkins J."/>
            <person name="Mckie-Krisberg Z.M."/>
            <person name="Prochnik S."/>
            <person name="Lindquist E."/>
            <person name="Dockter R.B."/>
            <person name="Adam C."/>
            <person name="Molina H."/>
            <person name="Bunkerborg J."/>
            <person name="Jin E."/>
            <person name="Buchheim M."/>
            <person name="Magnuson J."/>
        </authorList>
    </citation>
    <scope>NUCLEOTIDE SEQUENCE</scope>
    <source>
        <strain evidence="2">CCAP 19/18</strain>
    </source>
</reference>
<gene>
    <name evidence="2" type="ORF">DUNSADRAFT_4825</name>
</gene>
<evidence type="ECO:0000313" key="3">
    <source>
        <dbReference type="Proteomes" id="UP000815325"/>
    </source>
</evidence>
<dbReference type="SUPFAM" id="SSF53474">
    <property type="entry name" value="alpha/beta-Hydrolases"/>
    <property type="match status" value="1"/>
</dbReference>
<dbReference type="EMBL" id="MU069628">
    <property type="protein sequence ID" value="KAF5837102.1"/>
    <property type="molecule type" value="Genomic_DNA"/>
</dbReference>
<sequence length="267" mass="29568">MHPTGSSMSSEQARQVAYAERGYLTAAIDCRYHGRRCEQLENPREAYQQAIVRAWRENGREHPFLLDNVWDILHCLDILSSRDDVGRVGITGTSLGGMHSWLAAALDERIYAAAPMIGVQGFKWAVDNNAWQGRAESIPLVFDAAAADLGRDKVDTQVVREVWNRILPGLLDAWDAPFSLPCCAPRPFLIASGSVDPRCPLPGVLEAYELARGTYLEQLQAQGLPQEEAAGEVAKRLQLYIEDGVGHKPTQGMDKAIADFFDQHLRA</sequence>
<name>A0ABQ7GR66_DUNSA</name>
<evidence type="ECO:0000259" key="1">
    <source>
        <dbReference type="Pfam" id="PF05448"/>
    </source>
</evidence>
<dbReference type="Pfam" id="PF05448">
    <property type="entry name" value="AXE1"/>
    <property type="match status" value="1"/>
</dbReference>
<proteinExistence type="predicted"/>
<comment type="caution">
    <text evidence="2">The sequence shown here is derived from an EMBL/GenBank/DDBJ whole genome shotgun (WGS) entry which is preliminary data.</text>
</comment>
<accession>A0ABQ7GR66</accession>
<dbReference type="Gene3D" id="3.40.50.1820">
    <property type="entry name" value="alpha/beta hydrolase"/>
    <property type="match status" value="1"/>
</dbReference>